<gene>
    <name evidence="2" type="ORF">JR316_008623</name>
</gene>
<dbReference type="PANTHER" id="PTHR15555">
    <property type="entry name" value="ZINC FINGER HIT DOMAIN CONTAINING PROTEIN 2 PROTEIN FON -RELATED"/>
    <property type="match status" value="1"/>
</dbReference>
<organism evidence="2">
    <name type="scientific">Psilocybe cubensis</name>
    <name type="common">Psychedelic mushroom</name>
    <name type="synonym">Stropharia cubensis</name>
    <dbReference type="NCBI Taxonomy" id="181762"/>
    <lineage>
        <taxon>Eukaryota</taxon>
        <taxon>Fungi</taxon>
        <taxon>Dikarya</taxon>
        <taxon>Basidiomycota</taxon>
        <taxon>Agaricomycotina</taxon>
        <taxon>Agaricomycetes</taxon>
        <taxon>Agaricomycetidae</taxon>
        <taxon>Agaricales</taxon>
        <taxon>Agaricineae</taxon>
        <taxon>Strophariaceae</taxon>
        <taxon>Psilocybe</taxon>
    </lineage>
</organism>
<reference evidence="2" key="1">
    <citation type="submission" date="2021-02" db="EMBL/GenBank/DDBJ databases">
        <title>Psilocybe cubensis genome.</title>
        <authorList>
            <person name="Mckernan K.J."/>
            <person name="Crawford S."/>
            <person name="Trippe A."/>
            <person name="Kane L.T."/>
            <person name="Mclaughlin S."/>
        </authorList>
    </citation>
    <scope>NUCLEOTIDE SEQUENCE [LARGE SCALE GENOMIC DNA]</scope>
    <source>
        <strain evidence="2">MGC-MH-2018</strain>
    </source>
</reference>
<evidence type="ECO:0000256" key="1">
    <source>
        <dbReference type="SAM" id="MobiDB-lite"/>
    </source>
</evidence>
<dbReference type="InterPro" id="IPR039646">
    <property type="entry name" value="ZNHIT2"/>
</dbReference>
<dbReference type="AlphaFoldDB" id="A0A8H8CJ05"/>
<name>A0A8H8CJ05_PSICU</name>
<dbReference type="EMBL" id="JAFIQS010000008">
    <property type="protein sequence ID" value="KAG5166534.1"/>
    <property type="molecule type" value="Genomic_DNA"/>
</dbReference>
<evidence type="ECO:0000313" key="2">
    <source>
        <dbReference type="EMBL" id="KAG5166534.1"/>
    </source>
</evidence>
<sequence>MQDVSHICCNGEYALTESYSVVAAKLQSIHVRPATYHTAPCHAIDLSQCSEGFYKKEIENDIQSGPSKTAEERKKMLEMLRTFEEQVSNGQSLGDESEEDDMDDGADLAKRFETVDLDSVSPETLWSMLTEKERVRFMKAFDDPASELAQQLLASEQLEKEIKGPWWDAPEVREDDNDQKGTTRRYGTRPSMMDIPASMVKAVPTGHPLVFNVCAICIAYAYITRHLGTSPLGRLKPDEPEYQEARRLVSQLVPFLIERKSTQLYPDVPSVITEIWSLVDAGTMTSDLFAVLLRDAARLMKPLRITQIGPSETVNGNVPPSHPHCMPVLVLSDLDELLGDAGRTESTGGEKRRRHITHKIRFYGIHILSTPSGVLERLGEELMARARGYTQ</sequence>
<accession>A0A8H8CJ05</accession>
<protein>
    <submittedName>
        <fullName evidence="2">Uncharacterized protein</fullName>
    </submittedName>
</protein>
<feature type="region of interest" description="Disordered" evidence="1">
    <location>
        <begin position="169"/>
        <end position="189"/>
    </location>
</feature>
<proteinExistence type="predicted"/>
<dbReference type="PANTHER" id="PTHR15555:SF0">
    <property type="entry name" value="ZINC FINGER HIT DOMAIN-CONTAINING PROTEIN 2"/>
    <property type="match status" value="1"/>
</dbReference>
<comment type="caution">
    <text evidence="2">The sequence shown here is derived from an EMBL/GenBank/DDBJ whole genome shotgun (WGS) entry which is preliminary data.</text>
</comment>
<dbReference type="OrthoDB" id="18412at2759"/>